<organism evidence="3 4">
    <name type="scientific">Streptomyces lichenis</name>
    <dbReference type="NCBI Taxonomy" id="2306967"/>
    <lineage>
        <taxon>Bacteria</taxon>
        <taxon>Bacillati</taxon>
        <taxon>Actinomycetota</taxon>
        <taxon>Actinomycetes</taxon>
        <taxon>Kitasatosporales</taxon>
        <taxon>Streptomycetaceae</taxon>
        <taxon>Streptomyces</taxon>
    </lineage>
</organism>
<evidence type="ECO:0000256" key="2">
    <source>
        <dbReference type="SAM" id="Phobius"/>
    </source>
</evidence>
<feature type="transmembrane region" description="Helical" evidence="2">
    <location>
        <begin position="338"/>
        <end position="355"/>
    </location>
</feature>
<feature type="region of interest" description="Disordered" evidence="1">
    <location>
        <begin position="59"/>
        <end position="158"/>
    </location>
</feature>
<evidence type="ECO:0000256" key="1">
    <source>
        <dbReference type="SAM" id="MobiDB-lite"/>
    </source>
</evidence>
<feature type="transmembrane region" description="Helical" evidence="2">
    <location>
        <begin position="252"/>
        <end position="280"/>
    </location>
</feature>
<keyword evidence="2" id="KW-0472">Membrane</keyword>
<evidence type="ECO:0000313" key="4">
    <source>
        <dbReference type="Proteomes" id="UP001522868"/>
    </source>
</evidence>
<evidence type="ECO:0008006" key="5">
    <source>
        <dbReference type="Google" id="ProtNLM"/>
    </source>
</evidence>
<reference evidence="3 4" key="1">
    <citation type="submission" date="2022-04" db="EMBL/GenBank/DDBJ databases">
        <title>Streptomyces sp. nov. LCR6-01 isolated from Lichen of Dirinaria sp.</title>
        <authorList>
            <person name="Kanchanasin P."/>
            <person name="Tanasupawat S."/>
            <person name="Phongsopitanun W."/>
        </authorList>
    </citation>
    <scope>NUCLEOTIDE SEQUENCE [LARGE SCALE GENOMIC DNA]</scope>
    <source>
        <strain evidence="3 4">LCR6-01</strain>
    </source>
</reference>
<protein>
    <recommendedName>
        <fullName evidence="5">Integral membrane protein</fullName>
    </recommendedName>
</protein>
<keyword evidence="2" id="KW-0812">Transmembrane</keyword>
<keyword evidence="2" id="KW-1133">Transmembrane helix</keyword>
<feature type="transmembrane region" description="Helical" evidence="2">
    <location>
        <begin position="292"/>
        <end position="311"/>
    </location>
</feature>
<feature type="compositionally biased region" description="Basic and acidic residues" evidence="1">
    <location>
        <begin position="89"/>
        <end position="98"/>
    </location>
</feature>
<name>A0ABT0ID39_9ACTN</name>
<dbReference type="Proteomes" id="UP001522868">
    <property type="component" value="Unassembled WGS sequence"/>
</dbReference>
<feature type="compositionally biased region" description="Basic residues" evidence="1">
    <location>
        <begin position="118"/>
        <end position="127"/>
    </location>
</feature>
<gene>
    <name evidence="3" type="ORF">M1O15_17970</name>
</gene>
<sequence length="358" mass="37773">MGIESDQLVLDYLSRVGDLAQQRQLDSGTRMRLVSSLRGEIDSRRARDDTPAAVRSILGSLGSPEKVVAAASAGAPPPERFASWARPADPPDRGRPEAEPAEAAEPDTPAVPEQRGPRMPRLRWRKSARPEEPAAAEEPADPWGPYPAGPGGGEVPDWWRVERGPFAGDGFGGGGFGGDGLVPGVPGFRGGVEIPAMLRPPPPEPDPEEEGEGKTPVVEVVGPGDGEAVVAVPFWRRRLGPAGVPARGGSPVLLIAAALLVTGVVMGSWIVLAAGWGLAYVSRRLSRTEAKFAVLGLPGAVAVATAVWLWGRAEGRWGDPLPTGETAIREALAETWPWSLRAAALVSAVFLVWRARRV</sequence>
<proteinExistence type="predicted"/>
<comment type="caution">
    <text evidence="3">The sequence shown here is derived from an EMBL/GenBank/DDBJ whole genome shotgun (WGS) entry which is preliminary data.</text>
</comment>
<dbReference type="EMBL" id="JALPTH010000016">
    <property type="protein sequence ID" value="MCK8679243.1"/>
    <property type="molecule type" value="Genomic_DNA"/>
</dbReference>
<evidence type="ECO:0000313" key="3">
    <source>
        <dbReference type="EMBL" id="MCK8679243.1"/>
    </source>
</evidence>
<dbReference type="RefSeq" id="WP_248634936.1">
    <property type="nucleotide sequence ID" value="NZ_JALPTH010000016.1"/>
</dbReference>
<keyword evidence="4" id="KW-1185">Reference proteome</keyword>
<accession>A0ABT0ID39</accession>